<feature type="transmembrane region" description="Helical" evidence="1">
    <location>
        <begin position="20"/>
        <end position="40"/>
    </location>
</feature>
<comment type="caution">
    <text evidence="2">The sequence shown here is derived from an EMBL/GenBank/DDBJ whole genome shotgun (WGS) entry which is preliminary data.</text>
</comment>
<sequence length="42" mass="4365">MRSLRRALEPVGVVVEVMRATIVVAFAMGLALILVLAAAISG</sequence>
<protein>
    <submittedName>
        <fullName evidence="2">Uncharacterized protein</fullName>
    </submittedName>
</protein>
<keyword evidence="1" id="KW-0812">Transmembrane</keyword>
<keyword evidence="1" id="KW-0472">Membrane</keyword>
<dbReference type="Proteomes" id="UP001240984">
    <property type="component" value="Unassembled WGS sequence"/>
</dbReference>
<proteinExistence type="predicted"/>
<evidence type="ECO:0000313" key="2">
    <source>
        <dbReference type="EMBL" id="MDP9794393.1"/>
    </source>
</evidence>
<accession>A0ABT9MSI2</accession>
<evidence type="ECO:0000313" key="3">
    <source>
        <dbReference type="Proteomes" id="UP001240984"/>
    </source>
</evidence>
<gene>
    <name evidence="2" type="ORF">J2S43_002905</name>
</gene>
<dbReference type="RefSeq" id="WP_306829540.1">
    <property type="nucleotide sequence ID" value="NZ_JAUSRA010000001.1"/>
</dbReference>
<evidence type="ECO:0000256" key="1">
    <source>
        <dbReference type="SAM" id="Phobius"/>
    </source>
</evidence>
<dbReference type="EMBL" id="JAUSRA010000001">
    <property type="protein sequence ID" value="MDP9794393.1"/>
    <property type="molecule type" value="Genomic_DNA"/>
</dbReference>
<name>A0ABT9MSI2_9ACTN</name>
<keyword evidence="1" id="KW-1133">Transmembrane helix</keyword>
<reference evidence="2 3" key="1">
    <citation type="submission" date="2023-07" db="EMBL/GenBank/DDBJ databases">
        <title>Sequencing the genomes of 1000 actinobacteria strains.</title>
        <authorList>
            <person name="Klenk H.-P."/>
        </authorList>
    </citation>
    <scope>NUCLEOTIDE SEQUENCE [LARGE SCALE GENOMIC DNA]</scope>
    <source>
        <strain evidence="2 3">DSM 44710</strain>
    </source>
</reference>
<keyword evidence="3" id="KW-1185">Reference proteome</keyword>
<organism evidence="2 3">
    <name type="scientific">Catenuloplanes nepalensis</name>
    <dbReference type="NCBI Taxonomy" id="587533"/>
    <lineage>
        <taxon>Bacteria</taxon>
        <taxon>Bacillati</taxon>
        <taxon>Actinomycetota</taxon>
        <taxon>Actinomycetes</taxon>
        <taxon>Micromonosporales</taxon>
        <taxon>Micromonosporaceae</taxon>
        <taxon>Catenuloplanes</taxon>
    </lineage>
</organism>